<dbReference type="GO" id="GO:0003724">
    <property type="term" value="F:RNA helicase activity"/>
    <property type="evidence" value="ECO:0007669"/>
    <property type="project" value="UniProtKB-EC"/>
</dbReference>
<feature type="domain" description="Helicase C-terminal" evidence="13">
    <location>
        <begin position="277"/>
        <end position="429"/>
    </location>
</feature>
<evidence type="ECO:0000259" key="12">
    <source>
        <dbReference type="PROSITE" id="PS51192"/>
    </source>
</evidence>
<protein>
    <recommendedName>
        <fullName evidence="10">ATP-dependent RNA helicase</fullName>
        <ecNumber evidence="10">3.6.4.13</ecNumber>
    </recommendedName>
</protein>
<dbReference type="SMART" id="SM00487">
    <property type="entry name" value="DEXDc"/>
    <property type="match status" value="1"/>
</dbReference>
<keyword evidence="4 9" id="KW-0547">Nucleotide-binding</keyword>
<dbReference type="InterPro" id="IPR025313">
    <property type="entry name" value="SPB4-like_CTE"/>
</dbReference>
<keyword evidence="15" id="KW-1185">Reference proteome</keyword>
<dbReference type="Proteomes" id="UP001479436">
    <property type="component" value="Unassembled WGS sequence"/>
</dbReference>
<dbReference type="InterPro" id="IPR011545">
    <property type="entry name" value="DEAD/DEAH_box_helicase_dom"/>
</dbReference>
<dbReference type="Gene3D" id="3.40.50.300">
    <property type="entry name" value="P-loop containing nucleotide triphosphate hydrolases"/>
    <property type="match status" value="2"/>
</dbReference>
<proteinExistence type="inferred from homology"/>
<dbReference type="Pfam" id="PF00270">
    <property type="entry name" value="DEAD"/>
    <property type="match status" value="1"/>
</dbReference>
<evidence type="ECO:0000259" key="13">
    <source>
        <dbReference type="PROSITE" id="PS51194"/>
    </source>
</evidence>
<dbReference type="InterPro" id="IPR001650">
    <property type="entry name" value="Helicase_C-like"/>
</dbReference>
<dbReference type="SMART" id="SM00490">
    <property type="entry name" value="HELICc"/>
    <property type="match status" value="1"/>
</dbReference>
<keyword evidence="6 9" id="KW-0347">Helicase</keyword>
<comment type="subcellular location">
    <subcellularLocation>
        <location evidence="1">Nucleus</location>
        <location evidence="1">Nucleolus</location>
    </subcellularLocation>
</comment>
<comment type="similarity">
    <text evidence="9">Belongs to the DEAD box helicase family.</text>
</comment>
<dbReference type="Pfam" id="PF13959">
    <property type="entry name" value="CTE_SPB4"/>
    <property type="match status" value="1"/>
</dbReference>
<name>A0ABR2WRG5_9FUNG</name>
<evidence type="ECO:0000256" key="8">
    <source>
        <dbReference type="ARBA" id="ARBA00022884"/>
    </source>
</evidence>
<feature type="compositionally biased region" description="Acidic residues" evidence="11">
    <location>
        <begin position="684"/>
        <end position="708"/>
    </location>
</feature>
<comment type="caution">
    <text evidence="14">The sequence shown here is derived from an EMBL/GenBank/DDBJ whole genome shotgun (WGS) entry which is preliminary data.</text>
</comment>
<feature type="region of interest" description="Disordered" evidence="11">
    <location>
        <begin position="499"/>
        <end position="526"/>
    </location>
</feature>
<evidence type="ECO:0000256" key="9">
    <source>
        <dbReference type="RuleBase" id="RU000492"/>
    </source>
</evidence>
<keyword evidence="7 9" id="KW-0067">ATP-binding</keyword>
<dbReference type="PROSITE" id="PS51192">
    <property type="entry name" value="HELICASE_ATP_BIND_1"/>
    <property type="match status" value="1"/>
</dbReference>
<feature type="domain" description="Helicase ATP-binding" evidence="12">
    <location>
        <begin position="77"/>
        <end position="251"/>
    </location>
</feature>
<gene>
    <name evidence="14" type="primary">DBP4</name>
    <name evidence="14" type="ORF">K7432_008758</name>
</gene>
<evidence type="ECO:0000256" key="7">
    <source>
        <dbReference type="ARBA" id="ARBA00022840"/>
    </source>
</evidence>
<evidence type="ECO:0000313" key="14">
    <source>
        <dbReference type="EMBL" id="KAK9764064.1"/>
    </source>
</evidence>
<comment type="domain">
    <text evidence="10">The Q motif is unique to and characteristic of the DEAD box family of RNA helicases and controls ATP binding and hydrolysis.</text>
</comment>
<comment type="catalytic activity">
    <reaction evidence="10">
        <text>ATP + H2O = ADP + phosphate + H(+)</text>
        <dbReference type="Rhea" id="RHEA:13065"/>
        <dbReference type="ChEBI" id="CHEBI:15377"/>
        <dbReference type="ChEBI" id="CHEBI:15378"/>
        <dbReference type="ChEBI" id="CHEBI:30616"/>
        <dbReference type="ChEBI" id="CHEBI:43474"/>
        <dbReference type="ChEBI" id="CHEBI:456216"/>
        <dbReference type="EC" id="3.6.4.13"/>
    </reaction>
</comment>
<dbReference type="GO" id="GO:0016787">
    <property type="term" value="F:hydrolase activity"/>
    <property type="evidence" value="ECO:0007669"/>
    <property type="project" value="UniProtKB-KW"/>
</dbReference>
<comment type="function">
    <text evidence="10">RNA helicase.</text>
</comment>
<dbReference type="PANTHER" id="PTHR24031">
    <property type="entry name" value="RNA HELICASE"/>
    <property type="match status" value="1"/>
</dbReference>
<evidence type="ECO:0000256" key="6">
    <source>
        <dbReference type="ARBA" id="ARBA00022806"/>
    </source>
</evidence>
<feature type="compositionally biased region" description="Polar residues" evidence="11">
    <location>
        <begin position="1"/>
        <end position="15"/>
    </location>
</feature>
<sequence length="774" mass="87857">MAKQNQRNQPKTQTVPRRKQKRQTELEEIQELEDRTKVSLDLTNVKKFSDLPISNKTKDGLLKGNFIELTDIQKKAVPLALSGKDVLGAAKTGSGKTLSFLVPLLESLYRQKWSQFDGLGALVISPTRELAVQIFQVLCKIGKEHSFSAGLIIGGKDLTVEQERVNRMNILVCTPGRLLQHMDQTPGFDCDNLQVLVLDEADRILDMGFEKTLNAIIDNLPQQRQTLLFSATQTKSVRDLARLSLKDPEYVAVHEKSEHSTPQKLQQHYLVCELPQKLDILFSFIKSHLQAKALIFLSSCKQVRFAFETFCKMHPGVPLMHLHGKQKQTKRVEIFNKFSTMKSAFLFATDIAARGLDFPAVDWVIQVDCPEDAETYIHRVGRTARYDSVGHALLFLLPSEEKGMLEALAKKKVPIENIKVKASKTLSVANQLQSFCFQDPEIKYLAQKSFVSYMRSVFLQRDKNIFDVNVLPGEEYANSLGLPGAPKIKFIKKSQAKNAIRQTPVTPQGMSESEEEEEEEAKPAKPVTKVEKMFNRKNQNILSEHYTKLIEDDEKEGEGEDEEDDFITIKRKDHELESTAGVVPKNVVELNKRQLLKLKKKALRDAPHNEKLVFDEEGVAHPIYELESLETFMNEGNVKDKQKEYLDQTLEVMKEADLTDRQYEREKRRAKKLEKKLKAKALEGEESEEEAIVTLGEGDEDFESESNEENSASESASEESEDSEEEEKPSKSYKRDAKGRISTGPPSKRQKVLEVEEPETLEDHEALALKLLGL</sequence>
<keyword evidence="3" id="KW-0698">rRNA processing</keyword>
<accession>A0ABR2WRG5</accession>
<evidence type="ECO:0000256" key="4">
    <source>
        <dbReference type="ARBA" id="ARBA00022741"/>
    </source>
</evidence>
<feature type="compositionally biased region" description="Acidic residues" evidence="11">
    <location>
        <begin position="716"/>
        <end position="727"/>
    </location>
</feature>
<evidence type="ECO:0000256" key="11">
    <source>
        <dbReference type="SAM" id="MobiDB-lite"/>
    </source>
</evidence>
<dbReference type="CDD" id="cd17941">
    <property type="entry name" value="DEADc_DDX10"/>
    <property type="match status" value="1"/>
</dbReference>
<dbReference type="CDD" id="cd18787">
    <property type="entry name" value="SF2_C_DEAD"/>
    <property type="match status" value="1"/>
</dbReference>
<organism evidence="14 15">
    <name type="scientific">Basidiobolus ranarum</name>
    <dbReference type="NCBI Taxonomy" id="34480"/>
    <lineage>
        <taxon>Eukaryota</taxon>
        <taxon>Fungi</taxon>
        <taxon>Fungi incertae sedis</taxon>
        <taxon>Zoopagomycota</taxon>
        <taxon>Entomophthoromycotina</taxon>
        <taxon>Basidiobolomycetes</taxon>
        <taxon>Basidiobolales</taxon>
        <taxon>Basidiobolaceae</taxon>
        <taxon>Basidiobolus</taxon>
    </lineage>
</organism>
<dbReference type="EC" id="3.6.4.13" evidence="10"/>
<keyword evidence="8 10" id="KW-0694">RNA-binding</keyword>
<dbReference type="SUPFAM" id="SSF52540">
    <property type="entry name" value="P-loop containing nucleoside triphosphate hydrolases"/>
    <property type="match status" value="1"/>
</dbReference>
<dbReference type="Pfam" id="PF00271">
    <property type="entry name" value="Helicase_C"/>
    <property type="match status" value="1"/>
</dbReference>
<keyword evidence="2" id="KW-0690">Ribosome biogenesis</keyword>
<evidence type="ECO:0000256" key="5">
    <source>
        <dbReference type="ARBA" id="ARBA00022801"/>
    </source>
</evidence>
<reference evidence="14 15" key="1">
    <citation type="submission" date="2023-04" db="EMBL/GenBank/DDBJ databases">
        <title>Genome of Basidiobolus ranarum AG-B5.</title>
        <authorList>
            <person name="Stajich J.E."/>
            <person name="Carter-House D."/>
            <person name="Gryganskyi A."/>
        </authorList>
    </citation>
    <scope>NUCLEOTIDE SEQUENCE [LARGE SCALE GENOMIC DNA]</scope>
    <source>
        <strain evidence="14 15">AG-B5</strain>
    </source>
</reference>
<dbReference type="SMART" id="SM01178">
    <property type="entry name" value="DUF4217"/>
    <property type="match status" value="1"/>
</dbReference>
<evidence type="ECO:0000256" key="1">
    <source>
        <dbReference type="ARBA" id="ARBA00004604"/>
    </source>
</evidence>
<feature type="compositionally biased region" description="Polar residues" evidence="11">
    <location>
        <begin position="499"/>
        <end position="510"/>
    </location>
</feature>
<dbReference type="EMBL" id="JASJQH010000501">
    <property type="protein sequence ID" value="KAK9764064.1"/>
    <property type="molecule type" value="Genomic_DNA"/>
</dbReference>
<dbReference type="InterPro" id="IPR014001">
    <property type="entry name" value="Helicase_ATP-bd"/>
</dbReference>
<keyword evidence="5 9" id="KW-0378">Hydrolase</keyword>
<feature type="region of interest" description="Disordered" evidence="11">
    <location>
        <begin position="1"/>
        <end position="24"/>
    </location>
</feature>
<evidence type="ECO:0000256" key="10">
    <source>
        <dbReference type="RuleBase" id="RU365068"/>
    </source>
</evidence>
<feature type="region of interest" description="Disordered" evidence="11">
    <location>
        <begin position="677"/>
        <end position="764"/>
    </location>
</feature>
<evidence type="ECO:0000256" key="3">
    <source>
        <dbReference type="ARBA" id="ARBA00022552"/>
    </source>
</evidence>
<dbReference type="InterPro" id="IPR000629">
    <property type="entry name" value="RNA-helicase_DEAD-box_CS"/>
</dbReference>
<evidence type="ECO:0000256" key="2">
    <source>
        <dbReference type="ARBA" id="ARBA00022517"/>
    </source>
</evidence>
<dbReference type="PROSITE" id="PS00039">
    <property type="entry name" value="DEAD_ATP_HELICASE"/>
    <property type="match status" value="1"/>
</dbReference>
<evidence type="ECO:0000313" key="15">
    <source>
        <dbReference type="Proteomes" id="UP001479436"/>
    </source>
</evidence>
<dbReference type="InterPro" id="IPR027417">
    <property type="entry name" value="P-loop_NTPase"/>
</dbReference>
<feature type="compositionally biased region" description="Basic and acidic residues" evidence="11">
    <location>
        <begin position="728"/>
        <end position="739"/>
    </location>
</feature>
<dbReference type="PROSITE" id="PS51194">
    <property type="entry name" value="HELICASE_CTER"/>
    <property type="match status" value="1"/>
</dbReference>